<sequence>MVTPAKCRAVFGLLSLALVVWSIGFLYVISFPGATPAMRRAGNKRTFPLSCVDGGCPLVFAADSARQRLDVPVGGASRKTESKRLRETDSVRSESLDSVQLSSRHIVQLPGDVNLTSRRGGGEAAAPVSLRPRARNSEVRIASPDTGHQRWQHVDDGRGAVFSAFYDDRAAPPSVVVVALYEFRTRKQPKPRLWCHLVFANGTETVVAAAARSLIEVLRRLYAVYFIVCPLGGAAVPVEVSIVGAANVTAQRASNRLVVNAYAAETEAEARFGVCVPAFHSRFDETLQLVEAFETWRLLGASRVTVYNGSASAAVDCALRGYERDGFVEIVQFHLRTDGYASNETFVNASGAPWDVHSNAQVAQVNDCLYRNMRRVGMLAFLDVDEVALPLRAPTWRHLLANRTGASFIFRNFFAYGAGAPADVHAAARDWPARAPRLFFARSVRRRADYRPVPWETYRTKFMVAPPHIAQVGIHQAYPSGGVRDVFLDINDAILLHYRKGFADATTPPAGVKTVAEEAMLRFREPLAAAVGARLEKLKRECFA</sequence>
<evidence type="ECO:0000256" key="7">
    <source>
        <dbReference type="ARBA" id="ARBA00023136"/>
    </source>
</evidence>
<evidence type="ECO:0000256" key="6">
    <source>
        <dbReference type="ARBA" id="ARBA00022989"/>
    </source>
</evidence>
<keyword evidence="3 8" id="KW-0328">Glycosyltransferase</keyword>
<comment type="similarity">
    <text evidence="2 8">Belongs to the glycosyltransferase 92 family.</text>
</comment>
<comment type="subcellular location">
    <subcellularLocation>
        <location evidence="1">Membrane</location>
        <topology evidence="1">Single-pass membrane protein</topology>
    </subcellularLocation>
</comment>
<proteinExistence type="inferred from homology"/>
<keyword evidence="7 8" id="KW-0472">Membrane</keyword>
<reference evidence="10" key="1">
    <citation type="submission" date="2025-08" db="UniProtKB">
        <authorList>
            <consortium name="RefSeq"/>
        </authorList>
    </citation>
    <scope>IDENTIFICATION</scope>
</reference>
<evidence type="ECO:0000256" key="1">
    <source>
        <dbReference type="ARBA" id="ARBA00004167"/>
    </source>
</evidence>
<organism evidence="9 10">
    <name type="scientific">Priapulus caudatus</name>
    <name type="common">Priapulid worm</name>
    <dbReference type="NCBI Taxonomy" id="37621"/>
    <lineage>
        <taxon>Eukaryota</taxon>
        <taxon>Metazoa</taxon>
        <taxon>Ecdysozoa</taxon>
        <taxon>Scalidophora</taxon>
        <taxon>Priapulida</taxon>
        <taxon>Priapulimorpha</taxon>
        <taxon>Priapulimorphida</taxon>
        <taxon>Priapulidae</taxon>
        <taxon>Priapulus</taxon>
    </lineage>
</organism>
<dbReference type="Pfam" id="PF01697">
    <property type="entry name" value="Glyco_transf_92"/>
    <property type="match status" value="1"/>
</dbReference>
<gene>
    <name evidence="10" type="primary">LOC106806119</name>
</gene>
<dbReference type="GeneID" id="106806119"/>
<evidence type="ECO:0000256" key="4">
    <source>
        <dbReference type="ARBA" id="ARBA00022679"/>
    </source>
</evidence>
<keyword evidence="9" id="KW-1185">Reference proteome</keyword>
<dbReference type="PANTHER" id="PTHR21461:SF69">
    <property type="entry name" value="GLYCOSYLTRANSFERASE FAMILY 92 PROTEIN"/>
    <property type="match status" value="1"/>
</dbReference>
<dbReference type="Proteomes" id="UP000695022">
    <property type="component" value="Unplaced"/>
</dbReference>
<evidence type="ECO:0000313" key="10">
    <source>
        <dbReference type="RefSeq" id="XP_014663459.1"/>
    </source>
</evidence>
<dbReference type="InterPro" id="IPR008166">
    <property type="entry name" value="Glyco_transf_92"/>
</dbReference>
<evidence type="ECO:0000313" key="9">
    <source>
        <dbReference type="Proteomes" id="UP000695022"/>
    </source>
</evidence>
<dbReference type="EC" id="2.4.1.-" evidence="8"/>
<feature type="transmembrane region" description="Helical" evidence="8">
    <location>
        <begin position="12"/>
        <end position="35"/>
    </location>
</feature>
<keyword evidence="5 8" id="KW-0812">Transmembrane</keyword>
<evidence type="ECO:0000256" key="5">
    <source>
        <dbReference type="ARBA" id="ARBA00022692"/>
    </source>
</evidence>
<evidence type="ECO:0000256" key="2">
    <source>
        <dbReference type="ARBA" id="ARBA00007647"/>
    </source>
</evidence>
<protein>
    <recommendedName>
        <fullName evidence="8">Glycosyltransferase family 92 protein</fullName>
        <ecNumber evidence="8">2.4.1.-</ecNumber>
    </recommendedName>
</protein>
<dbReference type="PANTHER" id="PTHR21461">
    <property type="entry name" value="GLYCOSYLTRANSFERASE FAMILY 92 PROTEIN"/>
    <property type="match status" value="1"/>
</dbReference>
<dbReference type="RefSeq" id="XP_014663459.1">
    <property type="nucleotide sequence ID" value="XM_014807973.1"/>
</dbReference>
<accession>A0ABM1DU38</accession>
<evidence type="ECO:0000256" key="8">
    <source>
        <dbReference type="RuleBase" id="RU366017"/>
    </source>
</evidence>
<name>A0ABM1DU38_PRICU</name>
<evidence type="ECO:0000256" key="3">
    <source>
        <dbReference type="ARBA" id="ARBA00022676"/>
    </source>
</evidence>
<keyword evidence="6 8" id="KW-1133">Transmembrane helix</keyword>
<keyword evidence="4 8" id="KW-0808">Transferase</keyword>